<feature type="chain" id="PRO_5041685171" evidence="2">
    <location>
        <begin position="26"/>
        <end position="127"/>
    </location>
</feature>
<proteinExistence type="predicted"/>
<dbReference type="PROSITE" id="PS51257">
    <property type="entry name" value="PROKAR_LIPOPROTEIN"/>
    <property type="match status" value="1"/>
</dbReference>
<keyword evidence="5" id="KW-1185">Reference proteome</keyword>
<sequence length="127" mass="14511">MCKKSKYCCLLTWVCIFFLSLLVAGITLSCIPTEFDYPVYSERNGNLSHSYTYSMMYLNVGLGVTLSLVGLFGFIITICVSCILKKKTLNFEIEPLVRKEIPAVTFPQMNFQYQQPQVNQVVVPRMM</sequence>
<evidence type="ECO:0000256" key="1">
    <source>
        <dbReference type="SAM" id="Phobius"/>
    </source>
</evidence>
<keyword evidence="1" id="KW-0812">Transmembrane</keyword>
<keyword evidence="1" id="KW-0472">Membrane</keyword>
<accession>A0AA86PLY6</accession>
<dbReference type="AlphaFoldDB" id="A0AA86PLY6"/>
<reference evidence="4 5" key="2">
    <citation type="submission" date="2024-07" db="EMBL/GenBank/DDBJ databases">
        <authorList>
            <person name="Akdeniz Z."/>
        </authorList>
    </citation>
    <scope>NUCLEOTIDE SEQUENCE [LARGE SCALE GENOMIC DNA]</scope>
</reference>
<evidence type="ECO:0000313" key="4">
    <source>
        <dbReference type="EMBL" id="CAL5993337.1"/>
    </source>
</evidence>
<keyword evidence="2" id="KW-0732">Signal</keyword>
<organism evidence="3">
    <name type="scientific">Hexamita inflata</name>
    <dbReference type="NCBI Taxonomy" id="28002"/>
    <lineage>
        <taxon>Eukaryota</taxon>
        <taxon>Metamonada</taxon>
        <taxon>Diplomonadida</taxon>
        <taxon>Hexamitidae</taxon>
        <taxon>Hexamitinae</taxon>
        <taxon>Hexamita</taxon>
    </lineage>
</organism>
<evidence type="ECO:0000313" key="5">
    <source>
        <dbReference type="Proteomes" id="UP001642409"/>
    </source>
</evidence>
<evidence type="ECO:0000256" key="2">
    <source>
        <dbReference type="SAM" id="SignalP"/>
    </source>
</evidence>
<dbReference type="EMBL" id="CAXDID020000030">
    <property type="protein sequence ID" value="CAL5993337.1"/>
    <property type="molecule type" value="Genomic_DNA"/>
</dbReference>
<protein>
    <submittedName>
        <fullName evidence="4">Hypothetical_protein</fullName>
    </submittedName>
</protein>
<dbReference type="Proteomes" id="UP001642409">
    <property type="component" value="Unassembled WGS sequence"/>
</dbReference>
<reference evidence="3" key="1">
    <citation type="submission" date="2023-06" db="EMBL/GenBank/DDBJ databases">
        <authorList>
            <person name="Kurt Z."/>
        </authorList>
    </citation>
    <scope>NUCLEOTIDE SEQUENCE</scope>
</reference>
<keyword evidence="1" id="KW-1133">Transmembrane helix</keyword>
<feature type="transmembrane region" description="Helical" evidence="1">
    <location>
        <begin position="54"/>
        <end position="84"/>
    </location>
</feature>
<name>A0AA86PLY6_9EUKA</name>
<feature type="signal peptide" evidence="2">
    <location>
        <begin position="1"/>
        <end position="25"/>
    </location>
</feature>
<comment type="caution">
    <text evidence="3">The sequence shown here is derived from an EMBL/GenBank/DDBJ whole genome shotgun (WGS) entry which is preliminary data.</text>
</comment>
<dbReference type="EMBL" id="CATOUU010000697">
    <property type="protein sequence ID" value="CAI9941881.1"/>
    <property type="molecule type" value="Genomic_DNA"/>
</dbReference>
<evidence type="ECO:0000313" key="3">
    <source>
        <dbReference type="EMBL" id="CAI9941881.1"/>
    </source>
</evidence>
<gene>
    <name evidence="4" type="ORF">HINF_LOCUS13014</name>
    <name evidence="3" type="ORF">HINF_LOCUS29526</name>
</gene>